<dbReference type="STRING" id="5539.A0A3E2H4H6"/>
<feature type="transmembrane region" description="Helical" evidence="5">
    <location>
        <begin position="827"/>
        <end position="849"/>
    </location>
</feature>
<feature type="transmembrane region" description="Helical" evidence="5">
    <location>
        <begin position="574"/>
        <end position="594"/>
    </location>
</feature>
<feature type="non-terminal residue" evidence="7">
    <location>
        <position position="1"/>
    </location>
</feature>
<accession>A0A3E2H4H6</accession>
<dbReference type="Gene3D" id="1.20.1250.20">
    <property type="entry name" value="MFS general substrate transporter like domains"/>
    <property type="match status" value="1"/>
</dbReference>
<evidence type="ECO:0000313" key="8">
    <source>
        <dbReference type="Proteomes" id="UP000258309"/>
    </source>
</evidence>
<dbReference type="SUPFAM" id="SSF51905">
    <property type="entry name" value="FAD/NAD(P)-binding domain"/>
    <property type="match status" value="1"/>
</dbReference>
<keyword evidence="3 5" id="KW-1133">Transmembrane helix</keyword>
<reference evidence="7 8" key="1">
    <citation type="submission" date="2018-05" db="EMBL/GenBank/DDBJ databases">
        <title>Draft genome sequence of Scytalidium lignicola DSM 105466, a ubiquitous saprotrophic fungus.</title>
        <authorList>
            <person name="Buettner E."/>
            <person name="Gebauer A.M."/>
            <person name="Hofrichter M."/>
            <person name="Liers C."/>
            <person name="Kellner H."/>
        </authorList>
    </citation>
    <scope>NUCLEOTIDE SEQUENCE [LARGE SCALE GENOMIC DNA]</scope>
    <source>
        <strain evidence="7 8">DSM 105466</strain>
    </source>
</reference>
<evidence type="ECO:0000256" key="1">
    <source>
        <dbReference type="ARBA" id="ARBA00004141"/>
    </source>
</evidence>
<comment type="subcellular location">
    <subcellularLocation>
        <location evidence="1">Membrane</location>
        <topology evidence="1">Multi-pass membrane protein</topology>
    </subcellularLocation>
</comment>
<dbReference type="Gene3D" id="3.50.50.60">
    <property type="entry name" value="FAD/NAD(P)-binding domain"/>
    <property type="match status" value="1"/>
</dbReference>
<dbReference type="GO" id="GO:0005886">
    <property type="term" value="C:plasma membrane"/>
    <property type="evidence" value="ECO:0007669"/>
    <property type="project" value="TreeGrafter"/>
</dbReference>
<dbReference type="AlphaFoldDB" id="A0A3E2H4H6"/>
<name>A0A3E2H4H6_SCYLI</name>
<dbReference type="GO" id="GO:0022857">
    <property type="term" value="F:transmembrane transporter activity"/>
    <property type="evidence" value="ECO:0007669"/>
    <property type="project" value="InterPro"/>
</dbReference>
<evidence type="ECO:0000256" key="3">
    <source>
        <dbReference type="ARBA" id="ARBA00022989"/>
    </source>
</evidence>
<dbReference type="InterPro" id="IPR036188">
    <property type="entry name" value="FAD/NAD-bd_sf"/>
</dbReference>
<feature type="domain" description="FAD dependent oxidoreductase" evidence="6">
    <location>
        <begin position="40"/>
        <end position="446"/>
    </location>
</feature>
<dbReference type="PANTHER" id="PTHR23502:SF50">
    <property type="entry name" value="TRANSPORTER, PUTATIVE (AFU_ORTHOLOGUE AFUA_5G00430)-RELATED"/>
    <property type="match status" value="1"/>
</dbReference>
<dbReference type="PANTHER" id="PTHR23502">
    <property type="entry name" value="MAJOR FACILITATOR SUPERFAMILY"/>
    <property type="match status" value="1"/>
</dbReference>
<feature type="transmembrane region" description="Helical" evidence="5">
    <location>
        <begin position="12"/>
        <end position="34"/>
    </location>
</feature>
<dbReference type="Proteomes" id="UP000258309">
    <property type="component" value="Unassembled WGS sequence"/>
</dbReference>
<evidence type="ECO:0000256" key="4">
    <source>
        <dbReference type="ARBA" id="ARBA00023136"/>
    </source>
</evidence>
<dbReference type="OrthoDB" id="5215911at2759"/>
<dbReference type="SUPFAM" id="SSF54373">
    <property type="entry name" value="FAD-linked reductases, C-terminal domain"/>
    <property type="match status" value="1"/>
</dbReference>
<evidence type="ECO:0000313" key="7">
    <source>
        <dbReference type="EMBL" id="RFU28298.1"/>
    </source>
</evidence>
<feature type="transmembrane region" description="Helical" evidence="5">
    <location>
        <begin position="664"/>
        <end position="683"/>
    </location>
</feature>
<organism evidence="7 8">
    <name type="scientific">Scytalidium lignicola</name>
    <name type="common">Hyphomycete</name>
    <dbReference type="NCBI Taxonomy" id="5539"/>
    <lineage>
        <taxon>Eukaryota</taxon>
        <taxon>Fungi</taxon>
        <taxon>Dikarya</taxon>
        <taxon>Ascomycota</taxon>
        <taxon>Pezizomycotina</taxon>
        <taxon>Leotiomycetes</taxon>
        <taxon>Leotiomycetes incertae sedis</taxon>
        <taxon>Scytalidium</taxon>
    </lineage>
</organism>
<keyword evidence="2 5" id="KW-0812">Transmembrane</keyword>
<comment type="caution">
    <text evidence="7">The sequence shown here is derived from an EMBL/GenBank/DDBJ whole genome shotgun (WGS) entry which is preliminary data.</text>
</comment>
<feature type="transmembrane region" description="Helical" evidence="5">
    <location>
        <begin position="689"/>
        <end position="709"/>
    </location>
</feature>
<feature type="transmembrane region" description="Helical" evidence="5">
    <location>
        <begin position="1007"/>
        <end position="1029"/>
    </location>
</feature>
<keyword evidence="8" id="KW-1185">Reference proteome</keyword>
<feature type="transmembrane region" description="Helical" evidence="5">
    <location>
        <begin position="40"/>
        <end position="57"/>
    </location>
</feature>
<evidence type="ECO:0000259" key="6">
    <source>
        <dbReference type="Pfam" id="PF01266"/>
    </source>
</evidence>
<dbReference type="Pfam" id="PF07690">
    <property type="entry name" value="MFS_1"/>
    <property type="match status" value="1"/>
</dbReference>
<dbReference type="EMBL" id="NCSJ02000168">
    <property type="protein sequence ID" value="RFU28298.1"/>
    <property type="molecule type" value="Genomic_DNA"/>
</dbReference>
<sequence>MCSLLRLPPSTRAAAAGLLLDFAFIANSAMSHIIDKTSPIVIIGAGIFGLSTAIHLAQRGYKYVTILDKQPYDKSRYSYDAGCDAASAGKDINKIIRAGYGAQVEYQDMAIDAIAHWQQWNSEIKAGHHLPTGFRKDDMVFVNNGSLDLTSDVNLSQYELDSISNMTKSGFRSTQVVLTDAQDVARAKKEGFEFAVNPFKRSPEKNYGLLDTMGGFVYADKACRFALHKAKTLGVETVLGGAAGTFKSFLRDPNSKITGVKTVDDCCRTASLVIMACGGWTPSIVPQMDNLCETTGGSVSIFQLPTGSPLWDRFSPENFPTWAYNIMHGEEGGLYGFARDPYGAVKIGYRGTKYTNPQRQPDGAIRSVPITRWTENSFRQLPQTAANVIRRFVEDFLPELIPCEVKTRLCWYTDSFDNHFVIDFVPDMEGVMVATGGSGHAFKFLPTLDLPLAAPFDTCNEFLFILQPFSLARYYFTMPDNLTDGGVGSTTLWPPGTVTLEDLHASSGKQIILQPSPTDNPNDPLNWSNRRKYLNFALACLYVIMISECINAATPTWDPMHVELGYSYDILNDSYAAGCASLAVGAVLLIPFALKFGRRPLYILSTIVQLIVSVWSAKMQNVADLMLTNVFQCLFGALAEVIVQMTIADVFFVHQRGRMNSLYIWSWSLSASIGPLIAGFITADEGWRWVWWWNAIFFSAMLLIVIFCYEETKYCPPSISIPNLDVFTDNEGHHHSNPALSGKPHHRVTDGTSVQPVEIETKMGSNQDGALPALSKTLEEGSVHGVYTLTINPNIRRKTYLERLAITTTSPSNGDRRIFFRHMYQPLILLATIPAIVFVALVYGILVALGDLMATTSSTYMSKPPYNFNSGQIGLMSLPRLIGTTIGSLIVGPLSDWIILYLSRRNKGIYEPEVRLWCVLPFLLFIPTGALMYGIGLNNGLPWPIVAAGLVIYFVGIAPVNSVTLTYLTDSYKDIIGDALVGVTVVRNTFSTIFIFALSPWVRAVGIKWALITIILIACAVLSFFVVFLRWGKTFRARSAARYHHYALQQYKERSLRVTYATANQEEEYPERWVTG</sequence>
<keyword evidence="4 5" id="KW-0472">Membrane</keyword>
<dbReference type="InterPro" id="IPR006076">
    <property type="entry name" value="FAD-dep_OxRdtase"/>
</dbReference>
<evidence type="ECO:0000256" key="5">
    <source>
        <dbReference type="SAM" id="Phobius"/>
    </source>
</evidence>
<feature type="transmembrane region" description="Helical" evidence="5">
    <location>
        <begin position="881"/>
        <end position="902"/>
    </location>
</feature>
<proteinExistence type="predicted"/>
<dbReference type="Pfam" id="PF01266">
    <property type="entry name" value="DAO"/>
    <property type="match status" value="1"/>
</dbReference>
<dbReference type="Gene3D" id="3.30.9.10">
    <property type="entry name" value="D-Amino Acid Oxidase, subunit A, domain 2"/>
    <property type="match status" value="1"/>
</dbReference>
<gene>
    <name evidence="7" type="ORF">B7463_g8031</name>
</gene>
<feature type="transmembrane region" description="Helical" evidence="5">
    <location>
        <begin position="941"/>
        <end position="968"/>
    </location>
</feature>
<feature type="transmembrane region" description="Helical" evidence="5">
    <location>
        <begin position="980"/>
        <end position="1001"/>
    </location>
</feature>
<feature type="transmembrane region" description="Helical" evidence="5">
    <location>
        <begin position="629"/>
        <end position="652"/>
    </location>
</feature>
<dbReference type="InterPro" id="IPR036259">
    <property type="entry name" value="MFS_trans_sf"/>
</dbReference>
<dbReference type="InterPro" id="IPR011701">
    <property type="entry name" value="MFS"/>
</dbReference>
<feature type="transmembrane region" description="Helical" evidence="5">
    <location>
        <begin position="533"/>
        <end position="554"/>
    </location>
</feature>
<dbReference type="SUPFAM" id="SSF103473">
    <property type="entry name" value="MFS general substrate transporter"/>
    <property type="match status" value="1"/>
</dbReference>
<evidence type="ECO:0000256" key="2">
    <source>
        <dbReference type="ARBA" id="ARBA00022692"/>
    </source>
</evidence>
<protein>
    <recommendedName>
        <fullName evidence="6">FAD dependent oxidoreductase domain-containing protein</fullName>
    </recommendedName>
</protein>
<feature type="transmembrane region" description="Helical" evidence="5">
    <location>
        <begin position="914"/>
        <end position="935"/>
    </location>
</feature>
<feature type="transmembrane region" description="Helical" evidence="5">
    <location>
        <begin position="601"/>
        <end position="617"/>
    </location>
</feature>
<feature type="non-terminal residue" evidence="7">
    <location>
        <position position="1076"/>
    </location>
</feature>